<dbReference type="EMBL" id="CADIKK010000050">
    <property type="protein sequence ID" value="CAB3807457.1"/>
    <property type="molecule type" value="Genomic_DNA"/>
</dbReference>
<reference evidence="1 2" key="1">
    <citation type="submission" date="2020-04" db="EMBL/GenBank/DDBJ databases">
        <authorList>
            <person name="De Canck E."/>
        </authorList>
    </citation>
    <scope>NUCLEOTIDE SEQUENCE [LARGE SCALE GENOMIC DNA]</scope>
    <source>
        <strain evidence="1 2">LMG 28614</strain>
    </source>
</reference>
<gene>
    <name evidence="1" type="ORF">LMG28614_06604</name>
</gene>
<evidence type="ECO:0000313" key="1">
    <source>
        <dbReference type="EMBL" id="CAB3807457.1"/>
    </source>
</evidence>
<protein>
    <submittedName>
        <fullName evidence="1">Uncharacterized protein</fullName>
    </submittedName>
</protein>
<evidence type="ECO:0000313" key="2">
    <source>
        <dbReference type="Proteomes" id="UP000494365"/>
    </source>
</evidence>
<dbReference type="AlphaFoldDB" id="A0A6S7BNZ8"/>
<organism evidence="1 2">
    <name type="scientific">Paraburkholderia ultramafica</name>
    <dbReference type="NCBI Taxonomy" id="1544867"/>
    <lineage>
        <taxon>Bacteria</taxon>
        <taxon>Pseudomonadati</taxon>
        <taxon>Pseudomonadota</taxon>
        <taxon>Betaproteobacteria</taxon>
        <taxon>Burkholderiales</taxon>
        <taxon>Burkholderiaceae</taxon>
        <taxon>Paraburkholderia</taxon>
    </lineage>
</organism>
<proteinExistence type="predicted"/>
<keyword evidence="2" id="KW-1185">Reference proteome</keyword>
<accession>A0A6S7BNZ8</accession>
<dbReference type="Proteomes" id="UP000494365">
    <property type="component" value="Unassembled WGS sequence"/>
</dbReference>
<name>A0A6S7BNZ8_9BURK</name>
<sequence length="34" mass="3494">MTIKISGVIGAGTMGNGIGFCRGKDSQAIRGQRL</sequence>